<feature type="domain" description="DEAD-box RNA helicase Q" evidence="10">
    <location>
        <begin position="94"/>
        <end position="122"/>
    </location>
</feature>
<sequence>MSSYSSDRDRGRDRGFGAPRFGGSRAGPLSGKKFGNPGEKLVKKKWNLDELPKFEKNFYQEHPDLARRTAQEVETYRRSKEITVRGHNCPKPVLNFYEANFPANVMDVIARQNFTEPTAIQAQGWPVALSGLDMVGVAQTGSGKTLSYLLPAIVHINHQPFLERGDGPICLVLAPTRELAQQVQQVAAEYCRACRLKSTFCLILSRLIRLMEEIMSEKENKTIVFVETKRRCDELTRKMRRDGWPAMGIHGDKSQQERDWVLNEFKHGKAPILIATDVASRGLG</sequence>
<dbReference type="GO" id="GO:0003724">
    <property type="term" value="F:RNA helicase activity"/>
    <property type="evidence" value="ECO:0007669"/>
    <property type="project" value="UniProtKB-EC"/>
</dbReference>
<evidence type="ECO:0000256" key="6">
    <source>
        <dbReference type="PROSITE-ProRule" id="PRU00552"/>
    </source>
</evidence>
<dbReference type="CDD" id="cd18787">
    <property type="entry name" value="SF2_C_DEAD"/>
    <property type="match status" value="1"/>
</dbReference>
<evidence type="ECO:0000256" key="3">
    <source>
        <dbReference type="ARBA" id="ARBA00022801"/>
    </source>
</evidence>
<dbReference type="GO" id="GO:0005524">
    <property type="term" value="F:ATP binding"/>
    <property type="evidence" value="ECO:0007669"/>
    <property type="project" value="UniProtKB-KW"/>
</dbReference>
<dbReference type="SUPFAM" id="SSF52540">
    <property type="entry name" value="P-loop containing nucleoside triphosphate hydrolases"/>
    <property type="match status" value="2"/>
</dbReference>
<dbReference type="RefSeq" id="XP_004630228.1">
    <property type="nucleotide sequence ID" value="XM_004630171.3"/>
</dbReference>
<dbReference type="InterPro" id="IPR014001">
    <property type="entry name" value="Helicase_ATP-bd"/>
</dbReference>
<evidence type="ECO:0000256" key="2">
    <source>
        <dbReference type="ARBA" id="ARBA00022741"/>
    </source>
</evidence>
<dbReference type="AlphaFoldDB" id="A0A6P3ES27"/>
<feature type="domain" description="Helicase ATP-binding" evidence="8">
    <location>
        <begin position="125"/>
        <end position="227"/>
    </location>
</feature>
<protein>
    <recommendedName>
        <fullName evidence="1">RNA helicase</fullName>
        <ecNumber evidence="1">3.6.4.13</ecNumber>
    </recommendedName>
</protein>
<evidence type="ECO:0000313" key="12">
    <source>
        <dbReference type="RefSeq" id="XP_004630228.1"/>
    </source>
</evidence>
<dbReference type="OrthoDB" id="9632203at2759"/>
<reference evidence="12" key="1">
    <citation type="submission" date="2025-08" db="UniProtKB">
        <authorList>
            <consortium name="RefSeq"/>
        </authorList>
    </citation>
    <scope>IDENTIFICATION</scope>
</reference>
<dbReference type="PROSITE" id="PS51195">
    <property type="entry name" value="Q_MOTIF"/>
    <property type="match status" value="1"/>
</dbReference>
<evidence type="ECO:0000256" key="4">
    <source>
        <dbReference type="ARBA" id="ARBA00022806"/>
    </source>
</evidence>
<keyword evidence="5" id="KW-0067">ATP-binding</keyword>
<evidence type="ECO:0000259" key="10">
    <source>
        <dbReference type="PROSITE" id="PS51195"/>
    </source>
</evidence>
<name>A0A6P3ES27_OCTDE</name>
<feature type="region of interest" description="Disordered" evidence="7">
    <location>
        <begin position="1"/>
        <end position="39"/>
    </location>
</feature>
<evidence type="ECO:0000256" key="5">
    <source>
        <dbReference type="ARBA" id="ARBA00022840"/>
    </source>
</evidence>
<dbReference type="SMART" id="SM00487">
    <property type="entry name" value="DEXDc"/>
    <property type="match status" value="1"/>
</dbReference>
<dbReference type="Gene3D" id="3.40.50.300">
    <property type="entry name" value="P-loop containing nucleotide triphosphate hydrolases"/>
    <property type="match status" value="2"/>
</dbReference>
<evidence type="ECO:0000259" key="8">
    <source>
        <dbReference type="PROSITE" id="PS51192"/>
    </source>
</evidence>
<organism evidence="11 12">
    <name type="scientific">Octodon degus</name>
    <name type="common">Degu</name>
    <name type="synonym">Sciurus degus</name>
    <dbReference type="NCBI Taxonomy" id="10160"/>
    <lineage>
        <taxon>Eukaryota</taxon>
        <taxon>Metazoa</taxon>
        <taxon>Chordata</taxon>
        <taxon>Craniata</taxon>
        <taxon>Vertebrata</taxon>
        <taxon>Euteleostomi</taxon>
        <taxon>Mammalia</taxon>
        <taxon>Eutheria</taxon>
        <taxon>Euarchontoglires</taxon>
        <taxon>Glires</taxon>
        <taxon>Rodentia</taxon>
        <taxon>Hystricomorpha</taxon>
        <taxon>Octodontidae</taxon>
        <taxon>Octodon</taxon>
    </lineage>
</organism>
<feature type="compositionally biased region" description="Basic and acidic residues" evidence="7">
    <location>
        <begin position="1"/>
        <end position="15"/>
    </location>
</feature>
<dbReference type="InterPro" id="IPR027417">
    <property type="entry name" value="P-loop_NTPase"/>
</dbReference>
<dbReference type="PANTHER" id="PTHR47958">
    <property type="entry name" value="ATP-DEPENDENT RNA HELICASE DBP3"/>
    <property type="match status" value="1"/>
</dbReference>
<dbReference type="GO" id="GO:0016787">
    <property type="term" value="F:hydrolase activity"/>
    <property type="evidence" value="ECO:0007669"/>
    <property type="project" value="UniProtKB-KW"/>
</dbReference>
<dbReference type="InterPro" id="IPR011545">
    <property type="entry name" value="DEAD/DEAH_box_helicase_dom"/>
</dbReference>
<dbReference type="PROSITE" id="PS51192">
    <property type="entry name" value="HELICASE_ATP_BIND_1"/>
    <property type="match status" value="1"/>
</dbReference>
<dbReference type="EC" id="3.6.4.13" evidence="1"/>
<accession>A0A6P3ES27</accession>
<keyword evidence="2" id="KW-0547">Nucleotide-binding</keyword>
<dbReference type="Pfam" id="PF00270">
    <property type="entry name" value="DEAD"/>
    <property type="match status" value="1"/>
</dbReference>
<feature type="short sequence motif" description="Q motif" evidence="6">
    <location>
        <begin position="94"/>
        <end position="122"/>
    </location>
</feature>
<dbReference type="InterPro" id="IPR001650">
    <property type="entry name" value="Helicase_C-like"/>
</dbReference>
<dbReference type="InParanoid" id="A0A6P3ES27"/>
<dbReference type="PROSITE" id="PS51194">
    <property type="entry name" value="HELICASE_CTER"/>
    <property type="match status" value="1"/>
</dbReference>
<dbReference type="GeneID" id="101590440"/>
<dbReference type="CTD" id="1655"/>
<proteinExistence type="predicted"/>
<keyword evidence="4 12" id="KW-0347">Helicase</keyword>
<evidence type="ECO:0000256" key="1">
    <source>
        <dbReference type="ARBA" id="ARBA00012552"/>
    </source>
</evidence>
<gene>
    <name evidence="12" type="primary">Ddx5</name>
</gene>
<keyword evidence="3" id="KW-0378">Hydrolase</keyword>
<dbReference type="InterPro" id="IPR014014">
    <property type="entry name" value="RNA_helicase_DEAD_Q_motif"/>
</dbReference>
<evidence type="ECO:0000313" key="11">
    <source>
        <dbReference type="Proteomes" id="UP000515203"/>
    </source>
</evidence>
<dbReference type="Proteomes" id="UP000515203">
    <property type="component" value="Unplaced"/>
</dbReference>
<feature type="domain" description="Helicase C-terminal" evidence="9">
    <location>
        <begin position="206"/>
        <end position="284"/>
    </location>
</feature>
<evidence type="ECO:0000259" key="9">
    <source>
        <dbReference type="PROSITE" id="PS51194"/>
    </source>
</evidence>
<dbReference type="GO" id="GO:0003676">
    <property type="term" value="F:nucleic acid binding"/>
    <property type="evidence" value="ECO:0007669"/>
    <property type="project" value="InterPro"/>
</dbReference>
<keyword evidence="11" id="KW-1185">Reference proteome</keyword>
<evidence type="ECO:0000256" key="7">
    <source>
        <dbReference type="SAM" id="MobiDB-lite"/>
    </source>
</evidence>